<evidence type="ECO:0000256" key="5">
    <source>
        <dbReference type="ARBA" id="ARBA00023163"/>
    </source>
</evidence>
<feature type="domain" description="HTH deoR-type" evidence="7">
    <location>
        <begin position="7"/>
        <end position="62"/>
    </location>
</feature>
<dbReference type="STRING" id="686624.SAMN04488242_1210"/>
<keyword evidence="3" id="KW-0805">Transcription regulation</keyword>
<dbReference type="InterPro" id="IPR011991">
    <property type="entry name" value="ArsR-like_HTH"/>
</dbReference>
<dbReference type="CDD" id="cd00090">
    <property type="entry name" value="HTH_ARSR"/>
    <property type="match status" value="1"/>
</dbReference>
<dbReference type="InterPro" id="IPR018356">
    <property type="entry name" value="Tscrpt_reg_HTH_DeoR_CS"/>
</dbReference>
<dbReference type="InterPro" id="IPR001034">
    <property type="entry name" value="DeoR_HTH"/>
</dbReference>
<dbReference type="Proteomes" id="UP000199475">
    <property type="component" value="Unassembled WGS sequence"/>
</dbReference>
<dbReference type="SUPFAM" id="SSF100950">
    <property type="entry name" value="NagB/RpiA/CoA transferase-like"/>
    <property type="match status" value="1"/>
</dbReference>
<dbReference type="InterPro" id="IPR050313">
    <property type="entry name" value="Carb_Metab_HTH_regulators"/>
</dbReference>
<evidence type="ECO:0000313" key="9">
    <source>
        <dbReference type="Proteomes" id="UP000199475"/>
    </source>
</evidence>
<dbReference type="EMBL" id="FNGP01000002">
    <property type="protein sequence ID" value="SDL36044.1"/>
    <property type="molecule type" value="Genomic_DNA"/>
</dbReference>
<keyword evidence="9" id="KW-1185">Reference proteome</keyword>
<dbReference type="GO" id="GO:0003677">
    <property type="term" value="F:DNA binding"/>
    <property type="evidence" value="ECO:0007669"/>
    <property type="project" value="UniProtKB-KW"/>
</dbReference>
<dbReference type="PANTHER" id="PTHR30363">
    <property type="entry name" value="HTH-TYPE TRANSCRIPTIONAL REGULATOR SRLR-RELATED"/>
    <property type="match status" value="1"/>
</dbReference>
<name>A0A1G9JFZ0_9ACTN</name>
<keyword evidence="4" id="KW-0238">DNA-binding</keyword>
<evidence type="ECO:0000259" key="7">
    <source>
        <dbReference type="PROSITE" id="PS51000"/>
    </source>
</evidence>
<evidence type="ECO:0000256" key="6">
    <source>
        <dbReference type="ARBA" id="ARBA00024937"/>
    </source>
</evidence>
<dbReference type="InterPro" id="IPR036388">
    <property type="entry name" value="WH-like_DNA-bd_sf"/>
</dbReference>
<evidence type="ECO:0000256" key="2">
    <source>
        <dbReference type="ARBA" id="ARBA00022491"/>
    </source>
</evidence>
<evidence type="ECO:0000256" key="3">
    <source>
        <dbReference type="ARBA" id="ARBA00023015"/>
    </source>
</evidence>
<reference evidence="8 9" key="1">
    <citation type="submission" date="2016-10" db="EMBL/GenBank/DDBJ databases">
        <authorList>
            <person name="de Groot N.N."/>
        </authorList>
    </citation>
    <scope>NUCLEOTIDE SEQUENCE [LARGE SCALE GENOMIC DNA]</scope>
    <source>
        <strain evidence="8 9">CGMCC 1.9159</strain>
    </source>
</reference>
<dbReference type="OrthoDB" id="7688673at2"/>
<dbReference type="AlphaFoldDB" id="A0A1G9JFZ0"/>
<dbReference type="Pfam" id="PF08220">
    <property type="entry name" value="HTH_DeoR"/>
    <property type="match status" value="1"/>
</dbReference>
<dbReference type="GO" id="GO:0003700">
    <property type="term" value="F:DNA-binding transcription factor activity"/>
    <property type="evidence" value="ECO:0007669"/>
    <property type="project" value="InterPro"/>
</dbReference>
<dbReference type="Gene3D" id="3.40.50.1360">
    <property type="match status" value="1"/>
</dbReference>
<evidence type="ECO:0000256" key="4">
    <source>
        <dbReference type="ARBA" id="ARBA00023125"/>
    </source>
</evidence>
<dbReference type="PRINTS" id="PR00037">
    <property type="entry name" value="HTHLACR"/>
</dbReference>
<comment type="function">
    <text evidence="6">Repressor of the lactose catabolism operon. Galactose-6-phosphate is the inducer.</text>
</comment>
<dbReference type="InterPro" id="IPR037171">
    <property type="entry name" value="NagB/RpiA_transferase-like"/>
</dbReference>
<dbReference type="PANTHER" id="PTHR30363:SF4">
    <property type="entry name" value="GLYCEROL-3-PHOSPHATE REGULON REPRESSOR"/>
    <property type="match status" value="1"/>
</dbReference>
<keyword evidence="2" id="KW-0678">Repressor</keyword>
<dbReference type="Gene3D" id="1.10.10.10">
    <property type="entry name" value="Winged helix-like DNA-binding domain superfamily/Winged helix DNA-binding domain"/>
    <property type="match status" value="1"/>
</dbReference>
<dbReference type="PROSITE" id="PS00894">
    <property type="entry name" value="HTH_DEOR_1"/>
    <property type="match status" value="1"/>
</dbReference>
<dbReference type="Pfam" id="PF00455">
    <property type="entry name" value="DeoRC"/>
    <property type="match status" value="1"/>
</dbReference>
<sequence length="254" mass="26850">MLCGMIPALRHQSIMSALRERGGLSVGELAQVLEVSPSTIRRDLSLMEDEGILRRTFGGAVLSPERDDPIDEVRLANADAKRRIAVAAADLVEDGMTVILDVGTSALAVAHELLGRSLTIVTASVPVFLLFAEEPAARLLLLGGGYRSDYRCTSGHMTEEALREVRADLSFMGCSGIAGDGMTRDTTLDQVSVKRAIAQSSSANVLLADATKFPGKGSYAVLPVTTMSHIVTDLDDLGDLTETLATAGTGVLHV</sequence>
<dbReference type="SMART" id="SM00420">
    <property type="entry name" value="HTH_DEOR"/>
    <property type="match status" value="1"/>
</dbReference>
<keyword evidence="5" id="KW-0804">Transcription</keyword>
<evidence type="ECO:0000256" key="1">
    <source>
        <dbReference type="ARBA" id="ARBA00021390"/>
    </source>
</evidence>
<dbReference type="SMART" id="SM01134">
    <property type="entry name" value="DeoRC"/>
    <property type="match status" value="1"/>
</dbReference>
<dbReference type="InterPro" id="IPR014036">
    <property type="entry name" value="DeoR-like_C"/>
</dbReference>
<dbReference type="SUPFAM" id="SSF46785">
    <property type="entry name" value="Winged helix' DNA-binding domain"/>
    <property type="match status" value="1"/>
</dbReference>
<protein>
    <recommendedName>
        <fullName evidence="1">Lactose phosphotransferase system repressor</fullName>
    </recommendedName>
</protein>
<dbReference type="PROSITE" id="PS51000">
    <property type="entry name" value="HTH_DEOR_2"/>
    <property type="match status" value="1"/>
</dbReference>
<accession>A0A1G9JFZ0</accession>
<gene>
    <name evidence="8" type="ORF">SAMN04488242_1210</name>
</gene>
<dbReference type="InterPro" id="IPR036390">
    <property type="entry name" value="WH_DNA-bd_sf"/>
</dbReference>
<evidence type="ECO:0000313" key="8">
    <source>
        <dbReference type="EMBL" id="SDL36044.1"/>
    </source>
</evidence>
<organism evidence="8 9">
    <name type="scientific">Tessaracoccus oleiagri</name>
    <dbReference type="NCBI Taxonomy" id="686624"/>
    <lineage>
        <taxon>Bacteria</taxon>
        <taxon>Bacillati</taxon>
        <taxon>Actinomycetota</taxon>
        <taxon>Actinomycetes</taxon>
        <taxon>Propionibacteriales</taxon>
        <taxon>Propionibacteriaceae</taxon>
        <taxon>Tessaracoccus</taxon>
    </lineage>
</organism>
<proteinExistence type="predicted"/>